<dbReference type="Gene3D" id="1.20.5.4130">
    <property type="match status" value="2"/>
</dbReference>
<organism evidence="8 9">
    <name type="scientific">Phaseolus angularis</name>
    <name type="common">Azuki bean</name>
    <name type="synonym">Vigna angularis</name>
    <dbReference type="NCBI Taxonomy" id="3914"/>
    <lineage>
        <taxon>Eukaryota</taxon>
        <taxon>Viridiplantae</taxon>
        <taxon>Streptophyta</taxon>
        <taxon>Embryophyta</taxon>
        <taxon>Tracheophyta</taxon>
        <taxon>Spermatophyta</taxon>
        <taxon>Magnoliopsida</taxon>
        <taxon>eudicotyledons</taxon>
        <taxon>Gunneridae</taxon>
        <taxon>Pentapetalae</taxon>
        <taxon>rosids</taxon>
        <taxon>fabids</taxon>
        <taxon>Fabales</taxon>
        <taxon>Fabaceae</taxon>
        <taxon>Papilionoideae</taxon>
        <taxon>50 kb inversion clade</taxon>
        <taxon>NPAAA clade</taxon>
        <taxon>indigoferoid/millettioid clade</taxon>
        <taxon>Phaseoleae</taxon>
        <taxon>Vigna</taxon>
    </lineage>
</organism>
<dbReference type="Pfam" id="PF18052">
    <property type="entry name" value="Rx_N"/>
    <property type="match status" value="2"/>
</dbReference>
<keyword evidence="1" id="KW-0677">Repeat</keyword>
<dbReference type="Gene3D" id="1.10.8.430">
    <property type="entry name" value="Helical domain of apoptotic protease-activating factors"/>
    <property type="match status" value="2"/>
</dbReference>
<evidence type="ECO:0000256" key="2">
    <source>
        <dbReference type="ARBA" id="ARBA00022741"/>
    </source>
</evidence>
<dbReference type="EMBL" id="CM003375">
    <property type="protein sequence ID" value="KOM43126.1"/>
    <property type="molecule type" value="Genomic_DNA"/>
</dbReference>
<protein>
    <submittedName>
        <fullName evidence="8">Uncharacterized protein</fullName>
    </submittedName>
</protein>
<feature type="domain" description="Disease resistance protein winged helix" evidence="6">
    <location>
        <begin position="448"/>
        <end position="519"/>
    </location>
</feature>
<evidence type="ECO:0000256" key="1">
    <source>
        <dbReference type="ARBA" id="ARBA00022737"/>
    </source>
</evidence>
<dbReference type="Proteomes" id="UP000053144">
    <property type="component" value="Chromosome 5"/>
</dbReference>
<proteinExistence type="predicted"/>
<dbReference type="Gene3D" id="3.40.50.300">
    <property type="entry name" value="P-loop containing nucleotide triphosphate hydrolases"/>
    <property type="match status" value="2"/>
</dbReference>
<keyword evidence="2" id="KW-0547">Nucleotide-binding</keyword>
<dbReference type="Pfam" id="PF23598">
    <property type="entry name" value="LRR_14"/>
    <property type="match status" value="2"/>
</dbReference>
<dbReference type="FunFam" id="1.10.10.10:FF:000322">
    <property type="entry name" value="Probable disease resistance protein At1g63360"/>
    <property type="match status" value="2"/>
</dbReference>
<dbReference type="InterPro" id="IPR055414">
    <property type="entry name" value="LRR_R13L4/SHOC2-like"/>
</dbReference>
<dbReference type="Gene3D" id="1.10.10.10">
    <property type="entry name" value="Winged helix-like DNA-binding domain superfamily/Winged helix DNA-binding domain"/>
    <property type="match status" value="2"/>
</dbReference>
<dbReference type="InterPro" id="IPR027417">
    <property type="entry name" value="P-loop_NTPase"/>
</dbReference>
<feature type="domain" description="Disease resistance R13L4/SHOC-2-like LRR" evidence="7">
    <location>
        <begin position="1554"/>
        <end position="1882"/>
    </location>
</feature>
<evidence type="ECO:0000259" key="5">
    <source>
        <dbReference type="Pfam" id="PF18052"/>
    </source>
</evidence>
<dbReference type="SUPFAM" id="SSF52058">
    <property type="entry name" value="L domain-like"/>
    <property type="match status" value="2"/>
</dbReference>
<dbReference type="InterPro" id="IPR002182">
    <property type="entry name" value="NB-ARC"/>
</dbReference>
<dbReference type="FunFam" id="1.10.8.430:FF:000003">
    <property type="entry name" value="Probable disease resistance protein At5g66910"/>
    <property type="match status" value="1"/>
</dbReference>
<dbReference type="InterPro" id="IPR041118">
    <property type="entry name" value="Rx_N"/>
</dbReference>
<dbReference type="Gene3D" id="3.80.10.10">
    <property type="entry name" value="Ribonuclease Inhibitor"/>
    <property type="match status" value="2"/>
</dbReference>
<dbReference type="InterPro" id="IPR042197">
    <property type="entry name" value="Apaf_helical"/>
</dbReference>
<dbReference type="InterPro" id="IPR058922">
    <property type="entry name" value="WHD_DRP"/>
</dbReference>
<dbReference type="SUPFAM" id="SSF52540">
    <property type="entry name" value="P-loop containing nucleoside triphosphate hydrolases"/>
    <property type="match status" value="2"/>
</dbReference>
<dbReference type="PRINTS" id="PR00364">
    <property type="entry name" value="DISEASERSIST"/>
</dbReference>
<feature type="domain" description="Disease resistance N-terminal" evidence="5">
    <location>
        <begin position="5"/>
        <end position="94"/>
    </location>
</feature>
<name>A0A0L9UKA9_PHAAN</name>
<feature type="domain" description="NB-ARC" evidence="4">
    <location>
        <begin position="186"/>
        <end position="358"/>
    </location>
</feature>
<evidence type="ECO:0000313" key="9">
    <source>
        <dbReference type="Proteomes" id="UP000053144"/>
    </source>
</evidence>
<dbReference type="InterPro" id="IPR036388">
    <property type="entry name" value="WH-like_DNA-bd_sf"/>
</dbReference>
<sequence length="1940" mass="222803">MADSAVSFVVEQLYQLLREEGNLLKGLGNDFSDIKHELESIKAFLKDADRRAGDEGGEGDTHEGIKTWVKQLREISFCIEDVIDEYIMDVAYRANHHPPCIASLQKIAHQIKSLKSRHRIASNIQDIKSAVQGIKERSERYKFQSTFEDGSLNSSKGAKDFKWDDPRMASHFIEETEVVGFELPRDELIGCLIKGTDQLSLISVVGMGGLGKSTLAKHVFDNQNVKRHFYCRSFITVSQSYTVRELLTEMVQKFCKDANEPIPKGLHNMDDQTLVTELRQYLQSKRYLVLFDDVWKENFSDEIEHALPKNKKGSRIIITTRNMHVAEYFKKSVVVHVHKLQHLSPDKAWELFCKKAFRFEPSEQCPTELEDMSKEIVQKCKGLPLAIVCMGGLLATKEKSILEWRKVCQNLRMELERNTHLNSLKWILSLSYDDLPHNLKSCMLYFGVYPEDYSISRKRLTRQWMAEGFIKNEERRPMEDVAEEYLTQLISRSLVQVSRVGFDGKVKSCQVHDLLRDIIIRKMNELSFCHLMREDDELDTVEKTRRFSIASCSKNVLRETSNSGIRAIYVFKKSELPEDFVGSLSAKFKLLKVLDFESTMLNSVPNNLGNLFHLRYLNLSHTKVKILPRSVGKLLNLETLDLRQTQVQVLPREIKNLTKLRLLPVYYRKYEGQYSMLNFTTGVKMQKGIGCLKSLQKLYFLEADHGGLELMQELKMLKQLRKLGIRRVKTEYADALSSAIGEMNHLESLNVSAKDQDEIIDLKFLSTPTSLLVLNLKARVTKFPDWIPKLKYLVKLRLGLSNLEGYPLDSLKDLPSLLRLNMWDNAYIGEILHFKRGGFPRLKELDLTRLSRLNSISIDEGALLGLEHFRFKDNPQMKVVPHGLKHLKNLQFLGFADMPAELVESIDPEKDGQDYSVIKHIPLVLIRQNVGPKFHDYELRAIPTLATNTSCFTQGICELRVNLTFVRFHLARFIKNYEFVCVFLYIFLKVSTTEMAEAAISFALGEVFQILKEEKSLLSGINKEFLDIRDELESIQAFLKDADRKAADEANTNDGIRTWVKQVRQVSVRIEDVIDEYLRVIHQVPRHGFGASICKITNLIRTSLSRHQIAVEIQDIKLSLSLIKERSERYKFQVLREKPSSSSTGRIEGSGWNDHRMGSLFIEETEIVGFELPRDELLSLLLEGKKERTLISVVGMGGLGKTTLAKHVFDSENVKIHFHCRACITVSQSYTVRGIFTDMIKQFCRETKDPLPEMLEEMDEKTLISELRQYLEHKRYLIFFDDVWHEHFCDQVELAMPSNNRSSRIIITTRMIHVVEFFKKSFPLHVHNLQPLPSDKAWELFCKKAFKFELDGQCPAELKGMSNEIVGKCKGLPLAIVAIGGLLSTKSKTVFEWRKVSQNLNLELHRNAHLTGLTKILSLSYDDLPYYLKPCILYFGIYPEDSSINHKRLTRQWIAEGFVKSDGRTLEQVADEYLSELIYRSLVQVSWVGFEGKVKSCRVHDLLHELIVRKMKDLCFCHFVHEGDDESATSASTRRLSIDTSINNVLKSTNFTHIRALHAFGKGGTVEPFTGLLASKSRVLKVLDLESTSLNHVPRNLGNIFHLKYLNLKNTKIRSIPKSVGRLQNLETLDIRETLVHELPSEINKLKKLRHLLAFHRNYEAEYSLLGFTTGVLMKKGIKNLTSLQNLCYVEVEHGGIDLIQELRFLKQLRKLGLRRVRREHGKAICASVAEMTHLESLNITAIGEGEIIDLNSISSIPQLQRLHLKARLERMPNWISKLEFLVKMRLALSNLKDDPLRSLENLPNLLKLTIWDNAYGGEILHFQSGGFRKLKELNLARLNTVSAILIDKGALLSLEHVKITKITHLKKVPSGIKALYNLKVIDFCDMPTELVESIDPQNGQDYWIINHVPLVFIRRWVGPKLNDFEVRIVHSSTKESLTN</sequence>
<dbReference type="InterPro" id="IPR032675">
    <property type="entry name" value="LRR_dom_sf"/>
</dbReference>
<dbReference type="PANTHER" id="PTHR23155:SF1052">
    <property type="entry name" value="DISEASE RESISTANCE PROTEIN RPM1"/>
    <property type="match status" value="1"/>
</dbReference>
<accession>A0A0L9UKA9</accession>
<dbReference type="InterPro" id="IPR044974">
    <property type="entry name" value="Disease_R_plants"/>
</dbReference>
<dbReference type="PANTHER" id="PTHR23155">
    <property type="entry name" value="DISEASE RESISTANCE PROTEIN RP"/>
    <property type="match status" value="1"/>
</dbReference>
<feature type="domain" description="NB-ARC" evidence="4">
    <location>
        <begin position="1175"/>
        <end position="1349"/>
    </location>
</feature>
<feature type="domain" description="Disease resistance N-terminal" evidence="5">
    <location>
        <begin position="999"/>
        <end position="1081"/>
    </location>
</feature>
<dbReference type="GO" id="GO:0043531">
    <property type="term" value="F:ADP binding"/>
    <property type="evidence" value="ECO:0007669"/>
    <property type="project" value="InterPro"/>
</dbReference>
<feature type="domain" description="Disease resistance protein winged helix" evidence="6">
    <location>
        <begin position="1437"/>
        <end position="1507"/>
    </location>
</feature>
<dbReference type="FunFam" id="3.40.50.300:FF:001091">
    <property type="entry name" value="Probable disease resistance protein At1g61300"/>
    <property type="match status" value="2"/>
</dbReference>
<dbReference type="CDD" id="cd14798">
    <property type="entry name" value="RX-CC_like"/>
    <property type="match status" value="2"/>
</dbReference>
<evidence type="ECO:0000259" key="6">
    <source>
        <dbReference type="Pfam" id="PF23559"/>
    </source>
</evidence>
<evidence type="ECO:0000313" key="8">
    <source>
        <dbReference type="EMBL" id="KOM43126.1"/>
    </source>
</evidence>
<evidence type="ECO:0000256" key="3">
    <source>
        <dbReference type="ARBA" id="ARBA00022821"/>
    </source>
</evidence>
<gene>
    <name evidence="8" type="ORF">LR48_Vigan05g073000</name>
</gene>
<dbReference type="InterPro" id="IPR038005">
    <property type="entry name" value="RX-like_CC"/>
</dbReference>
<dbReference type="Pfam" id="PF23559">
    <property type="entry name" value="WHD_DRP"/>
    <property type="match status" value="2"/>
</dbReference>
<dbReference type="Pfam" id="PF00931">
    <property type="entry name" value="NB-ARC"/>
    <property type="match status" value="2"/>
</dbReference>
<evidence type="ECO:0000259" key="4">
    <source>
        <dbReference type="Pfam" id="PF00931"/>
    </source>
</evidence>
<dbReference type="Gramene" id="KOM43126">
    <property type="protein sequence ID" value="KOM43126"/>
    <property type="gene ID" value="LR48_Vigan05g073000"/>
</dbReference>
<keyword evidence="3" id="KW-0611">Plant defense</keyword>
<evidence type="ECO:0000259" key="7">
    <source>
        <dbReference type="Pfam" id="PF23598"/>
    </source>
</evidence>
<reference evidence="9" key="1">
    <citation type="journal article" date="2015" name="Proc. Natl. Acad. Sci. U.S.A.">
        <title>Genome sequencing of adzuki bean (Vigna angularis) provides insight into high starch and low fat accumulation and domestication.</title>
        <authorList>
            <person name="Yang K."/>
            <person name="Tian Z."/>
            <person name="Chen C."/>
            <person name="Luo L."/>
            <person name="Zhao B."/>
            <person name="Wang Z."/>
            <person name="Yu L."/>
            <person name="Li Y."/>
            <person name="Sun Y."/>
            <person name="Li W."/>
            <person name="Chen Y."/>
            <person name="Li Y."/>
            <person name="Zhang Y."/>
            <person name="Ai D."/>
            <person name="Zhao J."/>
            <person name="Shang C."/>
            <person name="Ma Y."/>
            <person name="Wu B."/>
            <person name="Wang M."/>
            <person name="Gao L."/>
            <person name="Sun D."/>
            <person name="Zhang P."/>
            <person name="Guo F."/>
            <person name="Wang W."/>
            <person name="Li Y."/>
            <person name="Wang J."/>
            <person name="Varshney R.K."/>
            <person name="Wang J."/>
            <person name="Ling H.Q."/>
            <person name="Wan P."/>
        </authorList>
    </citation>
    <scope>NUCLEOTIDE SEQUENCE</scope>
    <source>
        <strain evidence="9">cv. Jingnong 6</strain>
    </source>
</reference>
<feature type="domain" description="Disease resistance R13L4/SHOC-2-like LRR" evidence="7">
    <location>
        <begin position="583"/>
        <end position="891"/>
    </location>
</feature>
<dbReference type="OMA" id="IISHCSK"/>
<dbReference type="GO" id="GO:0098542">
    <property type="term" value="P:defense response to other organism"/>
    <property type="evidence" value="ECO:0007669"/>
    <property type="project" value="TreeGrafter"/>
</dbReference>